<organism evidence="3 4">
    <name type="scientific">Mucilaginibacter myungsuensis</name>
    <dbReference type="NCBI Taxonomy" id="649104"/>
    <lineage>
        <taxon>Bacteria</taxon>
        <taxon>Pseudomonadati</taxon>
        <taxon>Bacteroidota</taxon>
        <taxon>Sphingobacteriia</taxon>
        <taxon>Sphingobacteriales</taxon>
        <taxon>Sphingobacteriaceae</taxon>
        <taxon>Mucilaginibacter</taxon>
    </lineage>
</organism>
<protein>
    <submittedName>
        <fullName evidence="3">SRPBCC domain-containing protein</fullName>
    </submittedName>
</protein>
<comment type="caution">
    <text evidence="3">The sequence shown here is derived from an EMBL/GenBank/DDBJ whole genome shotgun (WGS) entry which is preliminary data.</text>
</comment>
<dbReference type="SUPFAM" id="SSF55961">
    <property type="entry name" value="Bet v1-like"/>
    <property type="match status" value="1"/>
</dbReference>
<evidence type="ECO:0000259" key="2">
    <source>
        <dbReference type="Pfam" id="PF08327"/>
    </source>
</evidence>
<accession>A0A929KZ54</accession>
<dbReference type="Pfam" id="PF08327">
    <property type="entry name" value="AHSA1"/>
    <property type="match status" value="1"/>
</dbReference>
<dbReference type="InterPro" id="IPR013538">
    <property type="entry name" value="ASHA1/2-like_C"/>
</dbReference>
<name>A0A929KZ54_9SPHI</name>
<evidence type="ECO:0000256" key="1">
    <source>
        <dbReference type="ARBA" id="ARBA00006817"/>
    </source>
</evidence>
<dbReference type="EMBL" id="JADFFL010000008">
    <property type="protein sequence ID" value="MBE9663867.1"/>
    <property type="molecule type" value="Genomic_DNA"/>
</dbReference>
<comment type="similarity">
    <text evidence="1">Belongs to the AHA1 family.</text>
</comment>
<dbReference type="InterPro" id="IPR023393">
    <property type="entry name" value="START-like_dom_sf"/>
</dbReference>
<reference evidence="3" key="1">
    <citation type="submission" date="2020-10" db="EMBL/GenBank/DDBJ databases">
        <title>Mucilaginibacter mali sp. nov., isolated from rhizosphere soil of apple orchard.</title>
        <authorList>
            <person name="Lee J.-S."/>
            <person name="Kim H.S."/>
            <person name="Kim J.-S."/>
        </authorList>
    </citation>
    <scope>NUCLEOTIDE SEQUENCE</scope>
    <source>
        <strain evidence="3">KCTC 22746</strain>
    </source>
</reference>
<proteinExistence type="inferred from homology"/>
<keyword evidence="4" id="KW-1185">Reference proteome</keyword>
<evidence type="ECO:0000313" key="3">
    <source>
        <dbReference type="EMBL" id="MBE9663867.1"/>
    </source>
</evidence>
<feature type="domain" description="Activator of Hsp90 ATPase homologue 1/2-like C-terminal" evidence="2">
    <location>
        <begin position="11"/>
        <end position="140"/>
    </location>
</feature>
<dbReference type="AlphaFoldDB" id="A0A929KZ54"/>
<dbReference type="Proteomes" id="UP000622475">
    <property type="component" value="Unassembled WGS sequence"/>
</dbReference>
<gene>
    <name evidence="3" type="ORF">IRJ16_18435</name>
</gene>
<sequence>MKDLQFHATINAPKQNVWDTMLDRETYKEWTGAAWPGSDYEGTWKKDTEIRFGGPDGSGMLAKVTEFELYDTITLQHNAVLDKGGVVAMDLNATPGIEQYVFAENNGVTELTINLRIDEEWAEMFENDWPIALAKLKEVAER</sequence>
<evidence type="ECO:0000313" key="4">
    <source>
        <dbReference type="Proteomes" id="UP000622475"/>
    </source>
</evidence>
<dbReference type="Gene3D" id="3.30.530.20">
    <property type="match status" value="1"/>
</dbReference>
<dbReference type="RefSeq" id="WP_194113116.1">
    <property type="nucleotide sequence ID" value="NZ_JADFFL010000008.1"/>
</dbReference>